<dbReference type="Proteomes" id="UP000538817">
    <property type="component" value="Unassembled WGS sequence"/>
</dbReference>
<feature type="non-terminal residue" evidence="2">
    <location>
        <position position="118"/>
    </location>
</feature>
<evidence type="ECO:0000313" key="3">
    <source>
        <dbReference type="Proteomes" id="UP000538817"/>
    </source>
</evidence>
<feature type="non-terminal residue" evidence="2">
    <location>
        <position position="1"/>
    </location>
</feature>
<organism evidence="2 3">
    <name type="scientific">Nothoprocta pentlandii</name>
    <dbReference type="NCBI Taxonomy" id="2585814"/>
    <lineage>
        <taxon>Eukaryota</taxon>
        <taxon>Metazoa</taxon>
        <taxon>Chordata</taxon>
        <taxon>Craniata</taxon>
        <taxon>Vertebrata</taxon>
        <taxon>Euteleostomi</taxon>
        <taxon>Archelosauria</taxon>
        <taxon>Archosauria</taxon>
        <taxon>Dinosauria</taxon>
        <taxon>Saurischia</taxon>
        <taxon>Theropoda</taxon>
        <taxon>Coelurosauria</taxon>
        <taxon>Aves</taxon>
        <taxon>Palaeognathae</taxon>
        <taxon>Tinamiformes</taxon>
        <taxon>Tinamidae</taxon>
        <taxon>Nothoprocta</taxon>
    </lineage>
</organism>
<feature type="signal peptide" evidence="1">
    <location>
        <begin position="1"/>
        <end position="18"/>
    </location>
</feature>
<evidence type="ECO:0000256" key="1">
    <source>
        <dbReference type="SAM" id="SignalP"/>
    </source>
</evidence>
<gene>
    <name evidence="2" type="primary">Wdr93_1</name>
    <name evidence="2" type="ORF">NOTPEN_R14536</name>
</gene>
<keyword evidence="1" id="KW-0732">Signal</keyword>
<sequence>IVILLFQALVFCWDGTVSLMDTATSHTICYFNIPPSYAVASPWQPVFTMDPEDQWLILRGDKQQAGILAQSTASHSSIFIFDFNSYLLQESFPREPDLPDKPLQDLPWTERCNIFFRD</sequence>
<evidence type="ECO:0000313" key="2">
    <source>
        <dbReference type="EMBL" id="NWX82583.1"/>
    </source>
</evidence>
<feature type="chain" id="PRO_5029812156" evidence="1">
    <location>
        <begin position="19"/>
        <end position="118"/>
    </location>
</feature>
<keyword evidence="3" id="KW-1185">Reference proteome</keyword>
<accession>A0A7K6ZFG3</accession>
<proteinExistence type="predicted"/>
<protein>
    <submittedName>
        <fullName evidence="2">WDR93 protein</fullName>
    </submittedName>
</protein>
<name>A0A7K6ZFG3_9AVES</name>
<dbReference type="AlphaFoldDB" id="A0A7K6ZFG3"/>
<dbReference type="EMBL" id="VZSG01000029">
    <property type="protein sequence ID" value="NWX82583.1"/>
    <property type="molecule type" value="Genomic_DNA"/>
</dbReference>
<comment type="caution">
    <text evidence="2">The sequence shown here is derived from an EMBL/GenBank/DDBJ whole genome shotgun (WGS) entry which is preliminary data.</text>
</comment>
<reference evidence="2 3" key="1">
    <citation type="submission" date="2019-09" db="EMBL/GenBank/DDBJ databases">
        <title>Bird 10,000 Genomes (B10K) Project - Family phase.</title>
        <authorList>
            <person name="Zhang G."/>
        </authorList>
    </citation>
    <scope>NUCLEOTIDE SEQUENCE [LARGE SCALE GENOMIC DNA]</scope>
    <source>
        <strain evidence="2">B10K-MSB-04</strain>
    </source>
</reference>